<dbReference type="GO" id="GO:0044804">
    <property type="term" value="P:nucleophagy"/>
    <property type="evidence" value="ECO:0007669"/>
    <property type="project" value="TreeGrafter"/>
</dbReference>
<dbReference type="GO" id="GO:0019776">
    <property type="term" value="F:Atg8-family ligase activity"/>
    <property type="evidence" value="ECO:0007669"/>
    <property type="project" value="TreeGrafter"/>
</dbReference>
<dbReference type="GO" id="GO:0000407">
    <property type="term" value="C:phagophore assembly site"/>
    <property type="evidence" value="ECO:0007669"/>
    <property type="project" value="TreeGrafter"/>
</dbReference>
<evidence type="ECO:0000313" key="9">
    <source>
        <dbReference type="Proteomes" id="UP000195521"/>
    </source>
</evidence>
<dbReference type="GeneID" id="39746834"/>
<sequence>MGEPINVKHKIGDTYRKVYSYFKPITNSSSFAKNGTLTPAEFVDAGDFLVYKFKTWEWQDADDNRTVPYLPEGKQYLISKNVPCKHRIKDLNYIMHDVKIVENDWLLPSYEEENKATDIDEYMLNFEIPPRSTTNKEYVDNEQDDHWDENDEAIDINNFDIECDFIKENDPAEFDNSEFYSKSAQNENVMNIRTYDVSITYDKYYETPRIWLFGYDENGNPLKSEQIFEDILADYSYETVTYDPHPCTGVMTASIHPCRHAEAMLNIIKKWMNEEKEPRHDLYLLFLLKFISGVIPTIEYDFTADLELPRGDKK</sequence>
<organism evidence="8 9">
    <name type="scientific">Plasmodium gonderi</name>
    <dbReference type="NCBI Taxonomy" id="77519"/>
    <lineage>
        <taxon>Eukaryota</taxon>
        <taxon>Sar</taxon>
        <taxon>Alveolata</taxon>
        <taxon>Apicomplexa</taxon>
        <taxon>Aconoidasida</taxon>
        <taxon>Haemosporida</taxon>
        <taxon>Plasmodiidae</taxon>
        <taxon>Plasmodium</taxon>
        <taxon>Plasmodium (Plasmodium)</taxon>
    </lineage>
</organism>
<evidence type="ECO:0000256" key="7">
    <source>
        <dbReference type="ARBA" id="ARBA00023006"/>
    </source>
</evidence>
<keyword evidence="9" id="KW-1185">Reference proteome</keyword>
<dbReference type="PANTHER" id="PTHR12866:SF2">
    <property type="entry name" value="UBIQUITIN-LIKE-CONJUGATING ENZYME ATG3"/>
    <property type="match status" value="1"/>
</dbReference>
<keyword evidence="5" id="KW-0833">Ubl conjugation pathway</keyword>
<evidence type="ECO:0000256" key="5">
    <source>
        <dbReference type="ARBA" id="ARBA00022786"/>
    </source>
</evidence>
<dbReference type="PANTHER" id="PTHR12866">
    <property type="entry name" value="UBIQUITIN-LIKE-CONJUGATING ENZYME ATG3"/>
    <property type="match status" value="1"/>
</dbReference>
<dbReference type="AlphaFoldDB" id="A0A1Y1JC68"/>
<evidence type="ECO:0000256" key="4">
    <source>
        <dbReference type="ARBA" id="ARBA00022490"/>
    </source>
</evidence>
<accession>A0A1Y1JC68</accession>
<protein>
    <submittedName>
        <fullName evidence="8">Autophagy-related protein 3</fullName>
    </submittedName>
</protein>
<gene>
    <name evidence="8" type="ORF">PGO_070360</name>
</gene>
<evidence type="ECO:0000256" key="3">
    <source>
        <dbReference type="ARBA" id="ARBA00022448"/>
    </source>
</evidence>
<dbReference type="GO" id="GO:0000422">
    <property type="term" value="P:autophagy of mitochondrion"/>
    <property type="evidence" value="ECO:0007669"/>
    <property type="project" value="TreeGrafter"/>
</dbReference>
<dbReference type="Pfam" id="PF03987">
    <property type="entry name" value="Autophagy_act_C"/>
    <property type="match status" value="1"/>
</dbReference>
<dbReference type="Proteomes" id="UP000195521">
    <property type="component" value="Unassembled WGS sequence"/>
</dbReference>
<dbReference type="Gene3D" id="3.30.1460.50">
    <property type="match status" value="1"/>
</dbReference>
<keyword evidence="7" id="KW-0072">Autophagy</keyword>
<comment type="caution">
    <text evidence="8">The sequence shown here is derived from an EMBL/GenBank/DDBJ whole genome shotgun (WGS) entry which is preliminary data.</text>
</comment>
<dbReference type="OrthoDB" id="1584384at2759"/>
<dbReference type="InterPro" id="IPR007135">
    <property type="entry name" value="Atg3/Atg10"/>
</dbReference>
<evidence type="ECO:0000256" key="1">
    <source>
        <dbReference type="ARBA" id="ARBA00004496"/>
    </source>
</evidence>
<dbReference type="GO" id="GO:0061723">
    <property type="term" value="P:glycophagy"/>
    <property type="evidence" value="ECO:0007669"/>
    <property type="project" value="TreeGrafter"/>
</dbReference>
<name>A0A1Y1JC68_PLAGO</name>
<keyword evidence="6" id="KW-0653">Protein transport</keyword>
<comment type="similarity">
    <text evidence="2">Belongs to the ATG3 family.</text>
</comment>
<keyword evidence="3" id="KW-0813">Transport</keyword>
<dbReference type="OMA" id="HCPTWSW"/>
<evidence type="ECO:0000256" key="2">
    <source>
        <dbReference type="ARBA" id="ARBA00007683"/>
    </source>
</evidence>
<keyword evidence="4" id="KW-0963">Cytoplasm</keyword>
<dbReference type="EMBL" id="BDQF01000008">
    <property type="protein sequence ID" value="GAW80121.1"/>
    <property type="molecule type" value="Genomic_DNA"/>
</dbReference>
<evidence type="ECO:0000256" key="6">
    <source>
        <dbReference type="ARBA" id="ARBA00022927"/>
    </source>
</evidence>
<comment type="subcellular location">
    <subcellularLocation>
        <location evidence="1">Cytoplasm</location>
    </subcellularLocation>
</comment>
<reference evidence="9" key="1">
    <citation type="submission" date="2017-04" db="EMBL/GenBank/DDBJ databases">
        <title>Plasmodium gonderi genome.</title>
        <authorList>
            <person name="Arisue N."/>
            <person name="Honma H."/>
            <person name="Kawai S."/>
            <person name="Tougan T."/>
            <person name="Tanabe K."/>
            <person name="Horii T."/>
        </authorList>
    </citation>
    <scope>NUCLEOTIDE SEQUENCE [LARGE SCALE GENOMIC DNA]</scope>
    <source>
        <strain evidence="9">ATCC 30045</strain>
    </source>
</reference>
<proteinExistence type="inferred from homology"/>
<dbReference type="RefSeq" id="XP_028542710.1">
    <property type="nucleotide sequence ID" value="XM_028686909.1"/>
</dbReference>
<dbReference type="GO" id="GO:0000045">
    <property type="term" value="P:autophagosome assembly"/>
    <property type="evidence" value="ECO:0007669"/>
    <property type="project" value="TreeGrafter"/>
</dbReference>
<dbReference type="GO" id="GO:0005829">
    <property type="term" value="C:cytosol"/>
    <property type="evidence" value="ECO:0007669"/>
    <property type="project" value="TreeGrafter"/>
</dbReference>
<evidence type="ECO:0000313" key="8">
    <source>
        <dbReference type="EMBL" id="GAW80121.1"/>
    </source>
</evidence>
<dbReference type="GO" id="GO:0015031">
    <property type="term" value="P:protein transport"/>
    <property type="evidence" value="ECO:0007669"/>
    <property type="project" value="UniProtKB-KW"/>
</dbReference>